<evidence type="ECO:0000256" key="3">
    <source>
        <dbReference type="ARBA" id="ARBA00022833"/>
    </source>
</evidence>
<keyword evidence="2" id="KW-0479">Metal-binding</keyword>
<dbReference type="PANTHER" id="PTHR28620">
    <property type="entry name" value="CENTROMERE PROTEIN V"/>
    <property type="match status" value="1"/>
</dbReference>
<protein>
    <recommendedName>
        <fullName evidence="4">CENP-V/GFA domain-containing protein</fullName>
    </recommendedName>
</protein>
<evidence type="ECO:0000256" key="1">
    <source>
        <dbReference type="ARBA" id="ARBA00005495"/>
    </source>
</evidence>
<accession>A0A4Y7PTX7</accession>
<dbReference type="Proteomes" id="UP000294933">
    <property type="component" value="Unassembled WGS sequence"/>
</dbReference>
<dbReference type="AlphaFoldDB" id="A0A4Y7PTX7"/>
<dbReference type="Gene3D" id="2.170.150.70">
    <property type="match status" value="1"/>
</dbReference>
<dbReference type="Pfam" id="PF04828">
    <property type="entry name" value="GFA"/>
    <property type="match status" value="1"/>
</dbReference>
<dbReference type="SUPFAM" id="SSF51316">
    <property type="entry name" value="Mss4-like"/>
    <property type="match status" value="1"/>
</dbReference>
<dbReference type="STRING" id="50990.A0A4Y7PTX7"/>
<dbReference type="EMBL" id="ML170206">
    <property type="protein sequence ID" value="TDL18605.1"/>
    <property type="molecule type" value="Genomic_DNA"/>
</dbReference>
<dbReference type="GO" id="GO:0016846">
    <property type="term" value="F:carbon-sulfur lyase activity"/>
    <property type="evidence" value="ECO:0007669"/>
    <property type="project" value="InterPro"/>
</dbReference>
<dbReference type="OrthoDB" id="3264588at2759"/>
<dbReference type="InterPro" id="IPR011057">
    <property type="entry name" value="Mss4-like_sf"/>
</dbReference>
<name>A0A4Y7PTX7_9AGAM</name>
<keyword evidence="6" id="KW-1185">Reference proteome</keyword>
<dbReference type="PROSITE" id="PS51891">
    <property type="entry name" value="CENP_V_GFA"/>
    <property type="match status" value="1"/>
</dbReference>
<reference evidence="5 6" key="1">
    <citation type="submission" date="2018-06" db="EMBL/GenBank/DDBJ databases">
        <title>A transcriptomic atlas of mushroom development highlights an independent origin of complex multicellularity.</title>
        <authorList>
            <consortium name="DOE Joint Genome Institute"/>
            <person name="Krizsan K."/>
            <person name="Almasi E."/>
            <person name="Merenyi Z."/>
            <person name="Sahu N."/>
            <person name="Viragh M."/>
            <person name="Koszo T."/>
            <person name="Mondo S."/>
            <person name="Kiss B."/>
            <person name="Balint B."/>
            <person name="Kues U."/>
            <person name="Barry K."/>
            <person name="Hegedus J.C."/>
            <person name="Henrissat B."/>
            <person name="Johnson J."/>
            <person name="Lipzen A."/>
            <person name="Ohm R."/>
            <person name="Nagy I."/>
            <person name="Pangilinan J."/>
            <person name="Yan J."/>
            <person name="Xiong Y."/>
            <person name="Grigoriev I.V."/>
            <person name="Hibbett D.S."/>
            <person name="Nagy L.G."/>
        </authorList>
    </citation>
    <scope>NUCLEOTIDE SEQUENCE [LARGE SCALE GENOMIC DNA]</scope>
    <source>
        <strain evidence="5 6">SZMC22713</strain>
    </source>
</reference>
<evidence type="ECO:0000313" key="5">
    <source>
        <dbReference type="EMBL" id="TDL18605.1"/>
    </source>
</evidence>
<organism evidence="5 6">
    <name type="scientific">Rickenella mellea</name>
    <dbReference type="NCBI Taxonomy" id="50990"/>
    <lineage>
        <taxon>Eukaryota</taxon>
        <taxon>Fungi</taxon>
        <taxon>Dikarya</taxon>
        <taxon>Basidiomycota</taxon>
        <taxon>Agaricomycotina</taxon>
        <taxon>Agaricomycetes</taxon>
        <taxon>Hymenochaetales</taxon>
        <taxon>Rickenellaceae</taxon>
        <taxon>Rickenella</taxon>
    </lineage>
</organism>
<proteinExistence type="inferred from homology"/>
<gene>
    <name evidence="5" type="ORF">BD410DRAFT_753139</name>
</gene>
<dbReference type="PANTHER" id="PTHR28620:SF1">
    <property type="entry name" value="CENP-V_GFA DOMAIN-CONTAINING PROTEIN"/>
    <property type="match status" value="1"/>
</dbReference>
<comment type="similarity">
    <text evidence="1">Belongs to the Gfa family.</text>
</comment>
<evidence type="ECO:0000313" key="6">
    <source>
        <dbReference type="Proteomes" id="UP000294933"/>
    </source>
</evidence>
<dbReference type="GO" id="GO:0046872">
    <property type="term" value="F:metal ion binding"/>
    <property type="evidence" value="ECO:0007669"/>
    <property type="project" value="UniProtKB-KW"/>
</dbReference>
<dbReference type="InterPro" id="IPR052355">
    <property type="entry name" value="CENP-V-like"/>
</dbReference>
<feature type="domain" description="CENP-V/GFA" evidence="4">
    <location>
        <begin position="17"/>
        <end position="124"/>
    </location>
</feature>
<dbReference type="InterPro" id="IPR006913">
    <property type="entry name" value="CENP-V/GFA"/>
</dbReference>
<evidence type="ECO:0000259" key="4">
    <source>
        <dbReference type="PROSITE" id="PS51891"/>
    </source>
</evidence>
<sequence>MSTTTEPVAAEKVVKEYKGGCHCKKFQFEFTHEALDTSPVISCNCTICNQRGYLLIFVPAADFKPTEGSLDDLSKYEFGKKHLVHRFCSNCGCGVLCTGAGTVAVNARAIEGLDTDKLTLKHYDGLSL</sequence>
<dbReference type="VEuPathDB" id="FungiDB:BD410DRAFT_753139"/>
<keyword evidence="3" id="KW-0862">Zinc</keyword>
<evidence type="ECO:0000256" key="2">
    <source>
        <dbReference type="ARBA" id="ARBA00022723"/>
    </source>
</evidence>